<dbReference type="PANTHER" id="PTHR10291">
    <property type="entry name" value="DEHYDRODOLICHYL DIPHOSPHATE SYNTHASE FAMILY MEMBER"/>
    <property type="match status" value="1"/>
</dbReference>
<evidence type="ECO:0000313" key="3">
    <source>
        <dbReference type="EMBL" id="MCD7457478.1"/>
    </source>
</evidence>
<sequence length="248" mass="28110">MSSLLVLCPAQKKLFSIWSNNLGVPSSNSSVICGRARFSMSSTHYIDLHPDKIPKHVAIILDGQRRWAKHRGLPVQHGYKFLAPNLKNVCNVSSKLGIQVLIVFAFSTENWIHFKKGIELTEEATKSNGGLHLMVALNYGGQYDMLQATKSTASKVKDGLLQVEDIDNILFEQELATKCAKFAKHNLLIRTGGELRISNFLLWQLAYSELYFSKKLFPDFGEEDLTEAILSFQQRHRRFDGRFDGQTY</sequence>
<dbReference type="SUPFAM" id="SSF64005">
    <property type="entry name" value="Undecaprenyl diphosphate synthase"/>
    <property type="match status" value="1"/>
</dbReference>
<dbReference type="EC" id="2.5.1.-" evidence="2"/>
<comment type="similarity">
    <text evidence="2">Belongs to the UPP synthase family.</text>
</comment>
<name>A0ABS8SF00_DATST</name>
<dbReference type="Pfam" id="PF01255">
    <property type="entry name" value="Prenyltransf"/>
    <property type="match status" value="2"/>
</dbReference>
<keyword evidence="4" id="KW-1185">Reference proteome</keyword>
<dbReference type="PANTHER" id="PTHR10291:SF16">
    <property type="entry name" value="(2Z,6Z)-FARNESYL DIPHOSPHATE SYNTHASE CPT6, CHLOROPLASTIC"/>
    <property type="match status" value="1"/>
</dbReference>
<dbReference type="CDD" id="cd00475">
    <property type="entry name" value="Cis_IPPS"/>
    <property type="match status" value="1"/>
</dbReference>
<protein>
    <recommendedName>
        <fullName evidence="2">Alkyl transferase</fullName>
        <ecNumber evidence="2">2.5.1.-</ecNumber>
    </recommendedName>
</protein>
<evidence type="ECO:0000313" key="4">
    <source>
        <dbReference type="Proteomes" id="UP000823775"/>
    </source>
</evidence>
<dbReference type="InterPro" id="IPR036424">
    <property type="entry name" value="UPP_synth-like_sf"/>
</dbReference>
<proteinExistence type="inferred from homology"/>
<evidence type="ECO:0000256" key="2">
    <source>
        <dbReference type="RuleBase" id="RU363018"/>
    </source>
</evidence>
<accession>A0ABS8SF00</accession>
<dbReference type="Gene3D" id="3.40.1180.10">
    <property type="entry name" value="Decaprenyl diphosphate synthase-like"/>
    <property type="match status" value="2"/>
</dbReference>
<dbReference type="Proteomes" id="UP000823775">
    <property type="component" value="Unassembled WGS sequence"/>
</dbReference>
<dbReference type="InterPro" id="IPR001441">
    <property type="entry name" value="UPP_synth-like"/>
</dbReference>
<reference evidence="3 4" key="1">
    <citation type="journal article" date="2021" name="BMC Genomics">
        <title>Datura genome reveals duplications of psychoactive alkaloid biosynthetic genes and high mutation rate following tissue culture.</title>
        <authorList>
            <person name="Rajewski A."/>
            <person name="Carter-House D."/>
            <person name="Stajich J."/>
            <person name="Litt A."/>
        </authorList>
    </citation>
    <scope>NUCLEOTIDE SEQUENCE [LARGE SCALE GENOMIC DNA]</scope>
    <source>
        <strain evidence="3">AR-01</strain>
    </source>
</reference>
<gene>
    <name evidence="3" type="ORF">HAX54_035189</name>
</gene>
<evidence type="ECO:0000256" key="1">
    <source>
        <dbReference type="ARBA" id="ARBA00022679"/>
    </source>
</evidence>
<comment type="caution">
    <text evidence="3">The sequence shown here is derived from an EMBL/GenBank/DDBJ whole genome shotgun (WGS) entry which is preliminary data.</text>
</comment>
<dbReference type="EMBL" id="JACEIK010000458">
    <property type="protein sequence ID" value="MCD7457478.1"/>
    <property type="molecule type" value="Genomic_DNA"/>
</dbReference>
<keyword evidence="1 2" id="KW-0808">Transferase</keyword>
<dbReference type="NCBIfam" id="TIGR00055">
    <property type="entry name" value="uppS"/>
    <property type="match status" value="1"/>
</dbReference>
<organism evidence="3 4">
    <name type="scientific">Datura stramonium</name>
    <name type="common">Jimsonweed</name>
    <name type="synonym">Common thornapple</name>
    <dbReference type="NCBI Taxonomy" id="4076"/>
    <lineage>
        <taxon>Eukaryota</taxon>
        <taxon>Viridiplantae</taxon>
        <taxon>Streptophyta</taxon>
        <taxon>Embryophyta</taxon>
        <taxon>Tracheophyta</taxon>
        <taxon>Spermatophyta</taxon>
        <taxon>Magnoliopsida</taxon>
        <taxon>eudicotyledons</taxon>
        <taxon>Gunneridae</taxon>
        <taxon>Pentapetalae</taxon>
        <taxon>asterids</taxon>
        <taxon>lamiids</taxon>
        <taxon>Solanales</taxon>
        <taxon>Solanaceae</taxon>
        <taxon>Solanoideae</taxon>
        <taxon>Datureae</taxon>
        <taxon>Datura</taxon>
    </lineage>
</organism>